<gene>
    <name evidence="7" type="ORF">MGAL_10B062091</name>
</gene>
<evidence type="ECO:0000313" key="7">
    <source>
        <dbReference type="EMBL" id="VDI80704.1"/>
    </source>
</evidence>
<dbReference type="GO" id="GO:0051660">
    <property type="term" value="P:establishment of centrosome localization"/>
    <property type="evidence" value="ECO:0007669"/>
    <property type="project" value="TreeGrafter"/>
</dbReference>
<feature type="coiled-coil region" evidence="5">
    <location>
        <begin position="264"/>
        <end position="652"/>
    </location>
</feature>
<dbReference type="AlphaFoldDB" id="A0A8B6HK55"/>
<reference evidence="7" key="1">
    <citation type="submission" date="2018-11" db="EMBL/GenBank/DDBJ databases">
        <authorList>
            <person name="Alioto T."/>
            <person name="Alioto T."/>
        </authorList>
    </citation>
    <scope>NUCLEOTIDE SEQUENCE</scope>
</reference>
<dbReference type="InterPro" id="IPR052116">
    <property type="entry name" value="Centro_Cilium_Assembly"/>
</dbReference>
<evidence type="ECO:0000256" key="6">
    <source>
        <dbReference type="SAM" id="MobiDB-lite"/>
    </source>
</evidence>
<feature type="compositionally biased region" description="Basic and acidic residues" evidence="6">
    <location>
        <begin position="759"/>
        <end position="779"/>
    </location>
</feature>
<dbReference type="PANTHER" id="PTHR23170">
    <property type="entry name" value="NY-REN-58 ANTIGEN"/>
    <property type="match status" value="1"/>
</dbReference>
<evidence type="ECO:0000256" key="3">
    <source>
        <dbReference type="ARBA" id="ARBA00023054"/>
    </source>
</evidence>
<name>A0A8B6HK55_MYTGA</name>
<evidence type="ECO:0000256" key="1">
    <source>
        <dbReference type="ARBA" id="ARBA00004300"/>
    </source>
</evidence>
<proteinExistence type="predicted"/>
<dbReference type="OrthoDB" id="311279at2759"/>
<dbReference type="Proteomes" id="UP000596742">
    <property type="component" value="Unassembled WGS sequence"/>
</dbReference>
<dbReference type="PANTHER" id="PTHR23170:SF2">
    <property type="entry name" value="CENTROSOMAL PROTEIN OF 83 KDA"/>
    <property type="match status" value="1"/>
</dbReference>
<accession>A0A8B6HK55</accession>
<evidence type="ECO:0000256" key="2">
    <source>
        <dbReference type="ARBA" id="ARBA00022490"/>
    </source>
</evidence>
<protein>
    <submittedName>
        <fullName evidence="7">Coiled-coil domain-containing protein 41</fullName>
    </submittedName>
</protein>
<comment type="caution">
    <text evidence="7">The sequence shown here is derived from an EMBL/GenBank/DDBJ whole genome shotgun (WGS) entry which is preliminary data.</text>
</comment>
<dbReference type="GO" id="GO:0060271">
    <property type="term" value="P:cilium assembly"/>
    <property type="evidence" value="ECO:0007669"/>
    <property type="project" value="TreeGrafter"/>
</dbReference>
<feature type="coiled-coil region" evidence="5">
    <location>
        <begin position="716"/>
        <end position="747"/>
    </location>
</feature>
<feature type="region of interest" description="Disordered" evidence="6">
    <location>
        <begin position="752"/>
        <end position="779"/>
    </location>
</feature>
<evidence type="ECO:0000256" key="4">
    <source>
        <dbReference type="ARBA" id="ARBA00023212"/>
    </source>
</evidence>
<dbReference type="GO" id="GO:0005813">
    <property type="term" value="C:centrosome"/>
    <property type="evidence" value="ECO:0007669"/>
    <property type="project" value="UniProtKB-SubCell"/>
</dbReference>
<dbReference type="GO" id="GO:0097539">
    <property type="term" value="C:ciliary transition fiber"/>
    <property type="evidence" value="ECO:0007669"/>
    <property type="project" value="TreeGrafter"/>
</dbReference>
<keyword evidence="3 5" id="KW-0175">Coiled coil</keyword>
<comment type="subcellular location">
    <subcellularLocation>
        <location evidence="1">Cytoplasm</location>
        <location evidence="1">Cytoskeleton</location>
        <location evidence="1">Microtubule organizing center</location>
        <location evidence="1">Centrosome</location>
    </subcellularLocation>
</comment>
<dbReference type="GO" id="GO:0005794">
    <property type="term" value="C:Golgi apparatus"/>
    <property type="evidence" value="ECO:0007669"/>
    <property type="project" value="TreeGrafter"/>
</dbReference>
<feature type="coiled-coil region" evidence="5">
    <location>
        <begin position="97"/>
        <end position="202"/>
    </location>
</feature>
<dbReference type="GO" id="GO:0005814">
    <property type="term" value="C:centriole"/>
    <property type="evidence" value="ECO:0007669"/>
    <property type="project" value="TreeGrafter"/>
</dbReference>
<organism evidence="7 8">
    <name type="scientific">Mytilus galloprovincialis</name>
    <name type="common">Mediterranean mussel</name>
    <dbReference type="NCBI Taxonomy" id="29158"/>
    <lineage>
        <taxon>Eukaryota</taxon>
        <taxon>Metazoa</taxon>
        <taxon>Spiralia</taxon>
        <taxon>Lophotrochozoa</taxon>
        <taxon>Mollusca</taxon>
        <taxon>Bivalvia</taxon>
        <taxon>Autobranchia</taxon>
        <taxon>Pteriomorphia</taxon>
        <taxon>Mytilida</taxon>
        <taxon>Mytiloidea</taxon>
        <taxon>Mytilidae</taxon>
        <taxon>Mytilinae</taxon>
        <taxon>Mytilus</taxon>
    </lineage>
</organism>
<keyword evidence="4" id="KW-0206">Cytoskeleton</keyword>
<evidence type="ECO:0000256" key="5">
    <source>
        <dbReference type="SAM" id="Coils"/>
    </source>
</evidence>
<keyword evidence="8" id="KW-1185">Reference proteome</keyword>
<keyword evidence="2" id="KW-0963">Cytoplasm</keyword>
<dbReference type="EMBL" id="UYJE01010201">
    <property type="protein sequence ID" value="VDI80704.1"/>
    <property type="molecule type" value="Genomic_DNA"/>
</dbReference>
<sequence>MSLQLPKPETEIAHAELFVVKFEHQLKICENCNFQIPYTSPRTITMATTNSFLQSPDKFSGSYPGLAQQLPQIATETQLQKMLADERMRSQMHRTHYEQLKTEHHKLQDEYGKLEEEIKHTIEESRIVQEKYKSMYEQGKKEVAELHGEFEEAKSKVVTPQRLEIIRMQVIEEVEKTYKERYMKQEEEIEELRTGCNKYKYELSFLKSEYEHERIECQRILEECRLKHEAEVSNLRKEREATVSKIKKETIDDSERVRIVQRENAQLHMKLKTLNGELEEIRAHREKQGFETDSITRVQQKQITEHVATVKSLEAERESLKKQVEQLQRDLALTGDTHNKLTGRIHELEKDNVILKNKVDEAIHKNKVELTNQKMEGLKQRGELERDRDRLANIIEDLQTKIEIYKHTADQQSRSLQDKERDAVRRVQASREEEFVKYAKLESEKLALEAKLQENDRRKIDEEAHRHAEREKMEDRISAANDAKNVAEREVLVLKTKVSHQQSLNDQLERERSENSDLKNKINKLETELSSYLNNEHDMTDDNIRLRNQVELLKEETKMAKDQLRKLQDNHDLILSQQRSSYTDERTELDNRVRELHDKLSEVQKKYQKALTLYKKFRSKSHRVVENLKDKLQLTEAKYEQLDLEKKALEKCVPQENYNKLKKQWKDLHRRHAEYRKCLIGGGTVSNIPIGDMMFTSFNVTHDATFLPNYSYSEEERKHQDDLRILKQRLEMVENNQQHQIEELQEIAHSTFKGSLPGLDDHDGTLENSKEKNDIDKSS</sequence>
<evidence type="ECO:0000313" key="8">
    <source>
        <dbReference type="Proteomes" id="UP000596742"/>
    </source>
</evidence>